<dbReference type="InterPro" id="IPR013103">
    <property type="entry name" value="RVT_2"/>
</dbReference>
<protein>
    <recommendedName>
        <fullName evidence="12">Reverse transcriptase Ty1/copia-type domain-containing protein</fullName>
    </recommendedName>
</protein>
<feature type="compositionally biased region" description="Polar residues" evidence="11">
    <location>
        <begin position="1429"/>
        <end position="1438"/>
    </location>
</feature>
<dbReference type="PANTHER" id="PTHR42648:SF11">
    <property type="entry name" value="TRANSPOSON TY4-P GAG-POL POLYPROTEIN"/>
    <property type="match status" value="1"/>
</dbReference>
<evidence type="ECO:0000259" key="12">
    <source>
        <dbReference type="Pfam" id="PF07727"/>
    </source>
</evidence>
<dbReference type="GO" id="GO:0006310">
    <property type="term" value="P:DNA recombination"/>
    <property type="evidence" value="ECO:0007669"/>
    <property type="project" value="UniProtKB-KW"/>
</dbReference>
<feature type="region of interest" description="Disordered" evidence="11">
    <location>
        <begin position="352"/>
        <end position="381"/>
    </location>
</feature>
<evidence type="ECO:0000256" key="5">
    <source>
        <dbReference type="ARBA" id="ARBA00022842"/>
    </source>
</evidence>
<evidence type="ECO:0000256" key="7">
    <source>
        <dbReference type="ARBA" id="ARBA00022918"/>
    </source>
</evidence>
<keyword evidence="5" id="KW-0460">Magnesium</keyword>
<reference evidence="13" key="1">
    <citation type="journal article" date="2019" name="Sci. Rep.">
        <title>Draft genome of Tanacetum cinerariifolium, the natural source of mosquito coil.</title>
        <authorList>
            <person name="Yamashiro T."/>
            <person name="Shiraishi A."/>
            <person name="Satake H."/>
            <person name="Nakayama K."/>
        </authorList>
    </citation>
    <scope>NUCLEOTIDE SEQUENCE</scope>
</reference>
<organism evidence="13">
    <name type="scientific">Tanacetum cinerariifolium</name>
    <name type="common">Dalmatian daisy</name>
    <name type="synonym">Chrysanthemum cinerariifolium</name>
    <dbReference type="NCBI Taxonomy" id="118510"/>
    <lineage>
        <taxon>Eukaryota</taxon>
        <taxon>Viridiplantae</taxon>
        <taxon>Streptophyta</taxon>
        <taxon>Embryophyta</taxon>
        <taxon>Tracheophyta</taxon>
        <taxon>Spermatophyta</taxon>
        <taxon>Magnoliopsida</taxon>
        <taxon>eudicotyledons</taxon>
        <taxon>Gunneridae</taxon>
        <taxon>Pentapetalae</taxon>
        <taxon>asterids</taxon>
        <taxon>campanulids</taxon>
        <taxon>Asterales</taxon>
        <taxon>Asteraceae</taxon>
        <taxon>Asteroideae</taxon>
        <taxon>Anthemideae</taxon>
        <taxon>Anthemidinae</taxon>
        <taxon>Tanacetum</taxon>
    </lineage>
</organism>
<evidence type="ECO:0000256" key="3">
    <source>
        <dbReference type="ARBA" id="ARBA00022759"/>
    </source>
</evidence>
<keyword evidence="7" id="KW-0695">RNA-directed DNA polymerase</keyword>
<proteinExistence type="predicted"/>
<keyword evidence="4" id="KW-0378">Hydrolase</keyword>
<dbReference type="GO" id="GO:0016787">
    <property type="term" value="F:hydrolase activity"/>
    <property type="evidence" value="ECO:0007669"/>
    <property type="project" value="UniProtKB-KW"/>
</dbReference>
<evidence type="ECO:0000256" key="8">
    <source>
        <dbReference type="ARBA" id="ARBA00022932"/>
    </source>
</evidence>
<dbReference type="GO" id="GO:0003676">
    <property type="term" value="F:nucleic acid binding"/>
    <property type="evidence" value="ECO:0007669"/>
    <property type="project" value="InterPro"/>
</dbReference>
<feature type="region of interest" description="Disordered" evidence="11">
    <location>
        <begin position="1126"/>
        <end position="1208"/>
    </location>
</feature>
<feature type="domain" description="Reverse transcriptase Ty1/copia-type" evidence="12">
    <location>
        <begin position="502"/>
        <end position="638"/>
    </location>
</feature>
<keyword evidence="9" id="KW-0233">DNA recombination</keyword>
<dbReference type="InterPro" id="IPR036397">
    <property type="entry name" value="RNaseH_sf"/>
</dbReference>
<sequence>MTTLADKAILLGADNHPPMLEKHMYDFWKSKMKLYMRNRQHERMILESLENGPLLWPSIEKNGVTRPKKYSELSATEAIQADCDANVTNIILQGLPPEVYALGRQTSFASGSSRTYTPRTSGSNSRKQKTIIWYNCKGKGHMSKQCTKPKRKQDDSWFKDKVLLVQAKINGQILHKEELTILADPRITEDYDCSKHMTGDRSQLTNFVNKFLGTVKFKNDHMAKILGYGDYQVGNVIISRGYYMEGLSTTYSLLGPFVFRLCNGKSKKKPHEPKSEDINKEKLYLLYMDLCGPMRVTNVKGKKYILVIVDDYSRFTRLKFLRLITLPPSVDHPALEVIAPIVEVVAPEPAASTGSPSSITINQDAPSPSNSQTTPKTQSSIIPNDVEEANHDLDVAHMNNDMFFGIPIPEVPSDQSSSTDIIHTIVHPGHQISKHNIKWTKDHPLKYIIVQLARLVSTRLQLHEQALFYYYDAFFTSVEPKKYKDDLTQSCWIEAMQEELNNFEGLENKARLLARGYRQEEGINFEDSFAPIARLEAIRIFLAFFAHMNMVVYQMDVKIAFLKGNLREEVYVSQSDRLVDPDNPNYVYKLNKALYGLKQAPRAWYDMSSSFLISQDFSRGLMDPTLFIRRDSKELLLSKYALKSLKKYSFDSCNPVDTSMVEKSKLDEDKKEKTVDPSHYCGMIGTLLYLTAILWMRSQLTHYGLGFNKIPMYYNNKSISTADFTFQVVSAAKLPILNPNEFDLYKMRIEQYFLMTDYSLWEVILNGDSYVPTRIVEGVAQPVAPTTVEQKLARKNELKARGTLLMALPDKHQLKFNSHKDAKTLMEAIDKRLDQIHDRLQKLVSQLEIHGVSLSQEDVNLKFLRILPSEWKNHTLIWKNKADLEDKSLDDLFNSLKIYESEVKHSSSTATDYHNLAFVSSTSTDSTTDSVSDAVNVSVEPPFEEAILTFLRDLGHSEEIKVITDVNVNKLHQPWRSFAAVINNCMSETKNAKRGNEMFYPCFTKVIINFFMTKDQSIPRRNKINWHFTRDDQMFTMIKVVSRNEDIQLYGAIFPDELINEAIKDSDSYKEYYVITSGAEPLKTKARQPAKASKAKGVTVLSEVALTEAKQMKLAIKRSLIQTYNSHASGSGADEGTGEEDDDEVGMNDDDDNDDGDDDADNQEYDGQDDEIQDDDNEQTDSDIDGDDFVHPKFSTHNQDESPSPDIGIDSIFNLNTESTSLVDVSVTTIAEPPLLSTTTLPPPPTPLITHLLKTLEIDFLEFKQTNQFAKAVSSIPIIVDSYLANKMNEAIKTVIQLQSDRLQDEVQAKNKDFINKLDDNIKKIIKDQVKEQVKAQVSKILPKIEKTVNEQVEAKVLTRSSNESKTSYAVVSNLSELELKKILIDKMKSNKDTVTLKRRRDDEDKDEEPSAGSNQGSKRRRAKKEPESTSAPRQLASQLKSPNLITSLLAMYTAKYLEEPAHQEFKTGAFMMNWLKVDTLTLELLAGPTFELMKGSYKSLIELEYFLKEVYKVTTNQLDWNNPKGQQYPHDLHDDKLYTFKEGDFNRLCIQDIEDILLLLVQGKLKNLTVEEHLAFNVSLRMFTRSIVIQRRVEDLQLGVESYQKKLNLGKSDTYISDLK</sequence>
<feature type="region of interest" description="Disordered" evidence="11">
    <location>
        <begin position="1395"/>
        <end position="1438"/>
    </location>
</feature>
<accession>A0A6L2KAF8</accession>
<evidence type="ECO:0000256" key="1">
    <source>
        <dbReference type="ARBA" id="ARBA00022722"/>
    </source>
</evidence>
<name>A0A6L2KAF8_TANCI</name>
<evidence type="ECO:0000313" key="13">
    <source>
        <dbReference type="EMBL" id="GEU46418.1"/>
    </source>
</evidence>
<keyword evidence="1" id="KW-0540">Nuclease</keyword>
<dbReference type="EMBL" id="BKCJ010002122">
    <property type="protein sequence ID" value="GEU46418.1"/>
    <property type="molecule type" value="Genomic_DNA"/>
</dbReference>
<keyword evidence="3" id="KW-0255">Endonuclease</keyword>
<keyword evidence="8" id="KW-0548">Nucleotidyltransferase</keyword>
<evidence type="ECO:0000256" key="9">
    <source>
        <dbReference type="ARBA" id="ARBA00023172"/>
    </source>
</evidence>
<dbReference type="InterPro" id="IPR039537">
    <property type="entry name" value="Retrotran_Ty1/copia-like"/>
</dbReference>
<keyword evidence="6" id="KW-0229">DNA integration</keyword>
<dbReference type="GO" id="GO:0046872">
    <property type="term" value="F:metal ion binding"/>
    <property type="evidence" value="ECO:0007669"/>
    <property type="project" value="UniProtKB-KW"/>
</dbReference>
<evidence type="ECO:0000256" key="2">
    <source>
        <dbReference type="ARBA" id="ARBA00022723"/>
    </source>
</evidence>
<gene>
    <name evidence="13" type="ORF">Tci_018396</name>
</gene>
<dbReference type="GO" id="GO:0003964">
    <property type="term" value="F:RNA-directed DNA polymerase activity"/>
    <property type="evidence" value="ECO:0007669"/>
    <property type="project" value="UniProtKB-KW"/>
</dbReference>
<evidence type="ECO:0000256" key="4">
    <source>
        <dbReference type="ARBA" id="ARBA00022801"/>
    </source>
</evidence>
<keyword evidence="8" id="KW-0808">Transferase</keyword>
<evidence type="ECO:0000256" key="10">
    <source>
        <dbReference type="ARBA" id="ARBA00023268"/>
    </source>
</evidence>
<evidence type="ECO:0000256" key="11">
    <source>
        <dbReference type="SAM" id="MobiDB-lite"/>
    </source>
</evidence>
<dbReference type="Pfam" id="PF07727">
    <property type="entry name" value="RVT_2"/>
    <property type="match status" value="1"/>
</dbReference>
<keyword evidence="10" id="KW-0511">Multifunctional enzyme</keyword>
<dbReference type="GO" id="GO:0004519">
    <property type="term" value="F:endonuclease activity"/>
    <property type="evidence" value="ECO:0007669"/>
    <property type="project" value="UniProtKB-KW"/>
</dbReference>
<keyword evidence="2" id="KW-0479">Metal-binding</keyword>
<comment type="caution">
    <text evidence="13">The sequence shown here is derived from an EMBL/GenBank/DDBJ whole genome shotgun (WGS) entry which is preliminary data.</text>
</comment>
<feature type="compositionally biased region" description="Acidic residues" evidence="11">
    <location>
        <begin position="1136"/>
        <end position="1187"/>
    </location>
</feature>
<dbReference type="PANTHER" id="PTHR42648">
    <property type="entry name" value="TRANSPOSASE, PUTATIVE-RELATED"/>
    <property type="match status" value="1"/>
</dbReference>
<evidence type="ECO:0000256" key="6">
    <source>
        <dbReference type="ARBA" id="ARBA00022908"/>
    </source>
</evidence>
<dbReference type="GO" id="GO:0015074">
    <property type="term" value="P:DNA integration"/>
    <property type="evidence" value="ECO:0007669"/>
    <property type="project" value="UniProtKB-KW"/>
</dbReference>
<dbReference type="Gene3D" id="3.30.420.10">
    <property type="entry name" value="Ribonuclease H-like superfamily/Ribonuclease H"/>
    <property type="match status" value="1"/>
</dbReference>
<keyword evidence="8" id="KW-0239">DNA-directed DNA polymerase</keyword>
<dbReference type="GO" id="GO:0003887">
    <property type="term" value="F:DNA-directed DNA polymerase activity"/>
    <property type="evidence" value="ECO:0007669"/>
    <property type="project" value="UniProtKB-KW"/>
</dbReference>